<evidence type="ECO:0000313" key="8">
    <source>
        <dbReference type="EMBL" id="OBZ92374.1"/>
    </source>
</evidence>
<evidence type="ECO:0000256" key="2">
    <source>
        <dbReference type="ARBA" id="ARBA00022714"/>
    </source>
</evidence>
<evidence type="ECO:0000256" key="4">
    <source>
        <dbReference type="ARBA" id="ARBA00023004"/>
    </source>
</evidence>
<evidence type="ECO:0000313" key="9">
    <source>
        <dbReference type="Proteomes" id="UP000093111"/>
    </source>
</evidence>
<dbReference type="InterPro" id="IPR001055">
    <property type="entry name" value="Adrenodoxin-like"/>
</dbReference>
<keyword evidence="3" id="KW-0479">Metal-binding</keyword>
<evidence type="ECO:0000256" key="5">
    <source>
        <dbReference type="ARBA" id="ARBA00023014"/>
    </source>
</evidence>
<keyword evidence="4" id="KW-0408">Iron</keyword>
<dbReference type="PANTHER" id="PTHR23426">
    <property type="entry name" value="FERREDOXIN/ADRENODOXIN"/>
    <property type="match status" value="1"/>
</dbReference>
<dbReference type="GO" id="GO:0005829">
    <property type="term" value="C:cytosol"/>
    <property type="evidence" value="ECO:0007669"/>
    <property type="project" value="TreeGrafter"/>
</dbReference>
<sequence length="106" mass="11490">MPKLSIIAFDGTRYDFDVQNGSTVMENAVRNSVPGIEAECGGACACATCHVYVDEEWSATVGAPEAMEEDMLDFAYDVKPTSRLSCQIKMNDGLDGLVVHVPERQA</sequence>
<dbReference type="InterPro" id="IPR036010">
    <property type="entry name" value="2Fe-2S_ferredoxin-like_sf"/>
</dbReference>
<comment type="similarity">
    <text evidence="1">Belongs to the adrenodoxin/putidaredoxin family.</text>
</comment>
<dbReference type="InterPro" id="IPR012675">
    <property type="entry name" value="Beta-grasp_dom_sf"/>
</dbReference>
<name>A0A1C7NY14_9HYPH</name>
<dbReference type="PANTHER" id="PTHR23426:SF65">
    <property type="entry name" value="FERREDOXIN-2, MITOCHONDRIAL"/>
    <property type="match status" value="1"/>
</dbReference>
<evidence type="ECO:0000256" key="1">
    <source>
        <dbReference type="ARBA" id="ARBA00010914"/>
    </source>
</evidence>
<dbReference type="GO" id="GO:0051537">
    <property type="term" value="F:2 iron, 2 sulfur cluster binding"/>
    <property type="evidence" value="ECO:0007669"/>
    <property type="project" value="UniProtKB-KW"/>
</dbReference>
<dbReference type="GO" id="GO:0046872">
    <property type="term" value="F:metal ion binding"/>
    <property type="evidence" value="ECO:0007669"/>
    <property type="project" value="UniProtKB-KW"/>
</dbReference>
<keyword evidence="2" id="KW-0001">2Fe-2S</keyword>
<comment type="cofactor">
    <cofactor evidence="6">
        <name>[2Fe-2S] cluster</name>
        <dbReference type="ChEBI" id="CHEBI:190135"/>
    </cofactor>
</comment>
<dbReference type="CDD" id="cd00207">
    <property type="entry name" value="fer2"/>
    <property type="match status" value="1"/>
</dbReference>
<protein>
    <submittedName>
        <fullName evidence="8">2Fe-2S ferredoxin</fullName>
    </submittedName>
</protein>
<dbReference type="PRINTS" id="PR00355">
    <property type="entry name" value="ADRENODOXIN"/>
</dbReference>
<dbReference type="InterPro" id="IPR001041">
    <property type="entry name" value="2Fe-2S_ferredoxin-type"/>
</dbReference>
<comment type="caution">
    <text evidence="8">The sequence shown here is derived from an EMBL/GenBank/DDBJ whole genome shotgun (WGS) entry which is preliminary data.</text>
</comment>
<accession>A0A1C7NY14</accession>
<gene>
    <name evidence="8" type="ORF">ADU59_26890</name>
</gene>
<evidence type="ECO:0000256" key="3">
    <source>
        <dbReference type="ARBA" id="ARBA00022723"/>
    </source>
</evidence>
<dbReference type="RefSeq" id="WP_068958451.1">
    <property type="nucleotide sequence ID" value="NZ_LGLV01000020.1"/>
</dbReference>
<dbReference type="GO" id="GO:0009055">
    <property type="term" value="F:electron transfer activity"/>
    <property type="evidence" value="ECO:0007669"/>
    <property type="project" value="TreeGrafter"/>
</dbReference>
<dbReference type="EMBL" id="LGLV01000020">
    <property type="protein sequence ID" value="OBZ92374.1"/>
    <property type="molecule type" value="Genomic_DNA"/>
</dbReference>
<dbReference type="OrthoDB" id="9799640at2"/>
<dbReference type="AlphaFoldDB" id="A0A1C7NY14"/>
<keyword evidence="5" id="KW-0411">Iron-sulfur</keyword>
<dbReference type="PROSITE" id="PS51085">
    <property type="entry name" value="2FE2S_FER_2"/>
    <property type="match status" value="1"/>
</dbReference>
<keyword evidence="9" id="KW-1185">Reference proteome</keyword>
<feature type="domain" description="2Fe-2S ferredoxin-type" evidence="7">
    <location>
        <begin position="2"/>
        <end position="105"/>
    </location>
</feature>
<reference evidence="8 9" key="1">
    <citation type="journal article" date="2016" name="Syst. Appl. Microbiol.">
        <title>Pararhizobium polonicum sp. nov. isolated from tumors on stone fruit rootstocks.</title>
        <authorList>
            <person name="Pulawska J."/>
            <person name="Kuzmanovic N."/>
            <person name="Willems A."/>
            <person name="Pothier J.F."/>
        </authorList>
    </citation>
    <scope>NUCLEOTIDE SEQUENCE [LARGE SCALE GENOMIC DNA]</scope>
    <source>
        <strain evidence="8 9">F5.1</strain>
    </source>
</reference>
<organism evidence="8 9">
    <name type="scientific">Pararhizobium polonicum</name>
    <dbReference type="NCBI Taxonomy" id="1612624"/>
    <lineage>
        <taxon>Bacteria</taxon>
        <taxon>Pseudomonadati</taxon>
        <taxon>Pseudomonadota</taxon>
        <taxon>Alphaproteobacteria</taxon>
        <taxon>Hyphomicrobiales</taxon>
        <taxon>Rhizobiaceae</taxon>
        <taxon>Rhizobium/Agrobacterium group</taxon>
        <taxon>Pararhizobium</taxon>
    </lineage>
</organism>
<dbReference type="STRING" id="1612624.ADU59_26890"/>
<dbReference type="Gene3D" id="3.10.20.30">
    <property type="match status" value="1"/>
</dbReference>
<evidence type="ECO:0000259" key="7">
    <source>
        <dbReference type="PROSITE" id="PS51085"/>
    </source>
</evidence>
<dbReference type="SUPFAM" id="SSF54292">
    <property type="entry name" value="2Fe-2S ferredoxin-like"/>
    <property type="match status" value="1"/>
</dbReference>
<dbReference type="Proteomes" id="UP000093111">
    <property type="component" value="Unassembled WGS sequence"/>
</dbReference>
<dbReference type="Pfam" id="PF00111">
    <property type="entry name" value="Fer2"/>
    <property type="match status" value="1"/>
</dbReference>
<evidence type="ECO:0000256" key="6">
    <source>
        <dbReference type="ARBA" id="ARBA00034078"/>
    </source>
</evidence>
<dbReference type="InterPro" id="IPR018298">
    <property type="entry name" value="Adrenodoxin_Fe-S_BS"/>
</dbReference>
<dbReference type="PATRIC" id="fig|1612624.7.peg.3108"/>
<dbReference type="GO" id="GO:0140647">
    <property type="term" value="P:P450-containing electron transport chain"/>
    <property type="evidence" value="ECO:0007669"/>
    <property type="project" value="InterPro"/>
</dbReference>
<dbReference type="PROSITE" id="PS00814">
    <property type="entry name" value="ADX"/>
    <property type="match status" value="1"/>
</dbReference>
<proteinExistence type="inferred from homology"/>